<dbReference type="PANTHER" id="PTHR11453">
    <property type="entry name" value="ANION EXCHANGE PROTEIN"/>
    <property type="match status" value="1"/>
</dbReference>
<feature type="compositionally biased region" description="Basic and acidic residues" evidence="6">
    <location>
        <begin position="69"/>
        <end position="78"/>
    </location>
</feature>
<sequence>MLCVPLLSPGLVSSERLRAAPLPSLRTRGPRAAFANPLPTWPPPPRLSPTAASSEFSELWPVGNPADNPDSRRPDAPDKLFSGLAGDVALRRPTYAADWRLSSQKDIPTFVGATLFLYFACLAPVVAFGGAMQVATGGQLGIVETIISRGVCGMLYASLAGQPMTFIGPTGLTLAFTTALYAFVTPRGIPFLPMYTWVGLWTCGFLSLAACTNAANLIRYCTRFTEDVFNAFLGTSYLHSSATAMPALAVGSVSALSTSAFATRLAADAILFFLDQNITVRTVNSERNKLIPRATYHLDLAFADADRDGSGEVTADELVALLRRMSEQQFSRPMSLEQAATMAADAFRGFDGNDTCRLGLEEASLEFADWFKATGLDSNPAAAVVSPSPLAPPPESAPAPEQERVLETRLSGFTIHAMVPVAVVNGVFLYLGKKVMTGNQFLQRVRALAVPLPSNLRAEEAAERSILVLGRRATAIFTGLQLACLVSLWKLKLTPGLGMVFPAAIGVLMFIRVQILPRLFTFRQLGIIDTPISPDIRSSQAASEEVGEEAE</sequence>
<dbReference type="InterPro" id="IPR011531">
    <property type="entry name" value="HCO3_transpt-like_TM_dom"/>
</dbReference>
<feature type="domain" description="EF-hand" evidence="8">
    <location>
        <begin position="297"/>
        <end position="328"/>
    </location>
</feature>
<dbReference type="InterPro" id="IPR018247">
    <property type="entry name" value="EF_Hand_1_Ca_BS"/>
</dbReference>
<name>A0A0D3JF48_EMIH1</name>
<dbReference type="CDD" id="cd00051">
    <property type="entry name" value="EFh"/>
    <property type="match status" value="1"/>
</dbReference>
<protein>
    <recommendedName>
        <fullName evidence="8">EF-hand domain-containing protein</fullName>
    </recommendedName>
</protein>
<keyword evidence="2 7" id="KW-0812">Transmembrane</keyword>
<evidence type="ECO:0000256" key="6">
    <source>
        <dbReference type="SAM" id="MobiDB-lite"/>
    </source>
</evidence>
<reference evidence="9" key="2">
    <citation type="submission" date="2024-10" db="UniProtKB">
        <authorList>
            <consortium name="EnsemblProtists"/>
        </authorList>
    </citation>
    <scope>IDENTIFICATION</scope>
</reference>
<evidence type="ECO:0000256" key="4">
    <source>
        <dbReference type="ARBA" id="ARBA00022989"/>
    </source>
</evidence>
<evidence type="ECO:0000256" key="3">
    <source>
        <dbReference type="ARBA" id="ARBA00022837"/>
    </source>
</evidence>
<dbReference type="InterPro" id="IPR003020">
    <property type="entry name" value="HCO3_transpt_euk"/>
</dbReference>
<dbReference type="RefSeq" id="XP_005774562.1">
    <property type="nucleotide sequence ID" value="XM_005774505.1"/>
</dbReference>
<dbReference type="Gene3D" id="1.10.287.570">
    <property type="entry name" value="Helical hairpin bin"/>
    <property type="match status" value="1"/>
</dbReference>
<organism evidence="9 10">
    <name type="scientific">Emiliania huxleyi (strain CCMP1516)</name>
    <dbReference type="NCBI Taxonomy" id="280463"/>
    <lineage>
        <taxon>Eukaryota</taxon>
        <taxon>Haptista</taxon>
        <taxon>Haptophyta</taxon>
        <taxon>Prymnesiophyceae</taxon>
        <taxon>Isochrysidales</taxon>
        <taxon>Noelaerhabdaceae</taxon>
        <taxon>Emiliania</taxon>
    </lineage>
</organism>
<dbReference type="eggNOG" id="KOG1172">
    <property type="taxonomic scope" value="Eukaryota"/>
</dbReference>
<accession>A0A0D3JF48</accession>
<evidence type="ECO:0000313" key="9">
    <source>
        <dbReference type="EnsemblProtists" id="EOD22133"/>
    </source>
</evidence>
<evidence type="ECO:0000259" key="8">
    <source>
        <dbReference type="PROSITE" id="PS50222"/>
    </source>
</evidence>
<dbReference type="Proteomes" id="UP000013827">
    <property type="component" value="Unassembled WGS sequence"/>
</dbReference>
<keyword evidence="5 7" id="KW-0472">Membrane</keyword>
<feature type="transmembrane region" description="Helical" evidence="7">
    <location>
        <begin position="191"/>
        <end position="210"/>
    </location>
</feature>
<dbReference type="PROSITE" id="PS50222">
    <property type="entry name" value="EF_HAND_2"/>
    <property type="match status" value="1"/>
</dbReference>
<dbReference type="STRING" id="2903.R1CH58"/>
<evidence type="ECO:0000256" key="5">
    <source>
        <dbReference type="ARBA" id="ARBA00023136"/>
    </source>
</evidence>
<dbReference type="EnsemblProtists" id="EOD22133">
    <property type="protein sequence ID" value="EOD22133"/>
    <property type="gene ID" value="EMIHUDRAFT_450694"/>
</dbReference>
<dbReference type="SMART" id="SM00054">
    <property type="entry name" value="EFh"/>
    <property type="match status" value="1"/>
</dbReference>
<evidence type="ECO:0000313" key="10">
    <source>
        <dbReference type="Proteomes" id="UP000013827"/>
    </source>
</evidence>
<dbReference type="PROSITE" id="PS00018">
    <property type="entry name" value="EF_HAND_1"/>
    <property type="match status" value="1"/>
</dbReference>
<dbReference type="PANTHER" id="PTHR11453:SF127">
    <property type="entry name" value="SOLUTE CARRIER FAMILY 4 MEMBER 11"/>
    <property type="match status" value="1"/>
</dbReference>
<dbReference type="GO" id="GO:0005509">
    <property type="term" value="F:calcium ion binding"/>
    <property type="evidence" value="ECO:0007669"/>
    <property type="project" value="InterPro"/>
</dbReference>
<dbReference type="InterPro" id="IPR011992">
    <property type="entry name" value="EF-hand-dom_pair"/>
</dbReference>
<dbReference type="GO" id="GO:0005886">
    <property type="term" value="C:plasma membrane"/>
    <property type="evidence" value="ECO:0007669"/>
    <property type="project" value="TreeGrafter"/>
</dbReference>
<dbReference type="KEGG" id="ehx:EMIHUDRAFT_450694"/>
<dbReference type="InterPro" id="IPR002048">
    <property type="entry name" value="EF_hand_dom"/>
</dbReference>
<dbReference type="GO" id="GO:0006820">
    <property type="term" value="P:monoatomic anion transport"/>
    <property type="evidence" value="ECO:0007669"/>
    <property type="project" value="InterPro"/>
</dbReference>
<dbReference type="AlphaFoldDB" id="A0A0D3JF48"/>
<dbReference type="GeneID" id="17267680"/>
<feature type="transmembrane region" description="Helical" evidence="7">
    <location>
        <begin position="497"/>
        <end position="515"/>
    </location>
</feature>
<comment type="subcellular location">
    <subcellularLocation>
        <location evidence="1">Membrane</location>
        <topology evidence="1">Multi-pass membrane protein</topology>
    </subcellularLocation>
</comment>
<dbReference type="Pfam" id="PF00955">
    <property type="entry name" value="HCO3_cotransp"/>
    <property type="match status" value="2"/>
</dbReference>
<evidence type="ECO:0000256" key="2">
    <source>
        <dbReference type="ARBA" id="ARBA00022692"/>
    </source>
</evidence>
<dbReference type="Gene3D" id="1.10.238.10">
    <property type="entry name" value="EF-hand"/>
    <property type="match status" value="1"/>
</dbReference>
<reference evidence="10" key="1">
    <citation type="journal article" date="2013" name="Nature">
        <title>Pan genome of the phytoplankton Emiliania underpins its global distribution.</title>
        <authorList>
            <person name="Read B.A."/>
            <person name="Kegel J."/>
            <person name="Klute M.J."/>
            <person name="Kuo A."/>
            <person name="Lefebvre S.C."/>
            <person name="Maumus F."/>
            <person name="Mayer C."/>
            <person name="Miller J."/>
            <person name="Monier A."/>
            <person name="Salamov A."/>
            <person name="Young J."/>
            <person name="Aguilar M."/>
            <person name="Claverie J.M."/>
            <person name="Frickenhaus S."/>
            <person name="Gonzalez K."/>
            <person name="Herman E.K."/>
            <person name="Lin Y.C."/>
            <person name="Napier J."/>
            <person name="Ogata H."/>
            <person name="Sarno A.F."/>
            <person name="Shmutz J."/>
            <person name="Schroeder D."/>
            <person name="de Vargas C."/>
            <person name="Verret F."/>
            <person name="von Dassow P."/>
            <person name="Valentin K."/>
            <person name="Van de Peer Y."/>
            <person name="Wheeler G."/>
            <person name="Dacks J.B."/>
            <person name="Delwiche C.F."/>
            <person name="Dyhrman S.T."/>
            <person name="Glockner G."/>
            <person name="John U."/>
            <person name="Richards T."/>
            <person name="Worden A.Z."/>
            <person name="Zhang X."/>
            <person name="Grigoriev I.V."/>
            <person name="Allen A.E."/>
            <person name="Bidle K."/>
            <person name="Borodovsky M."/>
            <person name="Bowler C."/>
            <person name="Brownlee C."/>
            <person name="Cock J.M."/>
            <person name="Elias M."/>
            <person name="Gladyshev V.N."/>
            <person name="Groth M."/>
            <person name="Guda C."/>
            <person name="Hadaegh A."/>
            <person name="Iglesias-Rodriguez M.D."/>
            <person name="Jenkins J."/>
            <person name="Jones B.M."/>
            <person name="Lawson T."/>
            <person name="Leese F."/>
            <person name="Lindquist E."/>
            <person name="Lobanov A."/>
            <person name="Lomsadze A."/>
            <person name="Malik S.B."/>
            <person name="Marsh M.E."/>
            <person name="Mackinder L."/>
            <person name="Mock T."/>
            <person name="Mueller-Roeber B."/>
            <person name="Pagarete A."/>
            <person name="Parker M."/>
            <person name="Probert I."/>
            <person name="Quesneville H."/>
            <person name="Raines C."/>
            <person name="Rensing S.A."/>
            <person name="Riano-Pachon D.M."/>
            <person name="Richier S."/>
            <person name="Rokitta S."/>
            <person name="Shiraiwa Y."/>
            <person name="Soanes D.M."/>
            <person name="van der Giezen M."/>
            <person name="Wahlund T.M."/>
            <person name="Williams B."/>
            <person name="Wilson W."/>
            <person name="Wolfe G."/>
            <person name="Wurch L.L."/>
        </authorList>
    </citation>
    <scope>NUCLEOTIDE SEQUENCE</scope>
</reference>
<evidence type="ECO:0000256" key="1">
    <source>
        <dbReference type="ARBA" id="ARBA00004141"/>
    </source>
</evidence>
<keyword evidence="3" id="KW-0106">Calcium</keyword>
<dbReference type="SUPFAM" id="SSF47473">
    <property type="entry name" value="EF-hand"/>
    <property type="match status" value="1"/>
</dbReference>
<feature type="transmembrane region" description="Helical" evidence="7">
    <location>
        <begin position="410"/>
        <end position="431"/>
    </location>
</feature>
<dbReference type="HOGENOM" id="CLU_002289_6_4_1"/>
<dbReference type="PaxDb" id="2903-EOD22133"/>
<keyword evidence="4 7" id="KW-1133">Transmembrane helix</keyword>
<dbReference type="GO" id="GO:0005452">
    <property type="term" value="F:solute:inorganic anion antiporter activity"/>
    <property type="evidence" value="ECO:0007669"/>
    <property type="project" value="InterPro"/>
</dbReference>
<dbReference type="OMA" id="CTIRELP"/>
<evidence type="ECO:0000256" key="7">
    <source>
        <dbReference type="SAM" id="Phobius"/>
    </source>
</evidence>
<proteinExistence type="predicted"/>
<feature type="transmembrane region" description="Helical" evidence="7">
    <location>
        <begin position="166"/>
        <end position="184"/>
    </location>
</feature>
<keyword evidence="10" id="KW-1185">Reference proteome</keyword>
<dbReference type="GO" id="GO:0050801">
    <property type="term" value="P:monoatomic ion homeostasis"/>
    <property type="evidence" value="ECO:0007669"/>
    <property type="project" value="TreeGrafter"/>
</dbReference>
<feature type="transmembrane region" description="Helical" evidence="7">
    <location>
        <begin position="107"/>
        <end position="128"/>
    </location>
</feature>
<feature type="region of interest" description="Disordered" evidence="6">
    <location>
        <begin position="31"/>
        <end position="78"/>
    </location>
</feature>